<keyword evidence="3" id="KW-1185">Reference proteome</keyword>
<keyword evidence="1" id="KW-0732">Signal</keyword>
<dbReference type="AlphaFoldDB" id="A0A6A5SFF6"/>
<protein>
    <recommendedName>
        <fullName evidence="4">Secreted protein</fullName>
    </recommendedName>
</protein>
<evidence type="ECO:0008006" key="4">
    <source>
        <dbReference type="Google" id="ProtNLM"/>
    </source>
</evidence>
<organism evidence="2 3">
    <name type="scientific">Clathrospora elynae</name>
    <dbReference type="NCBI Taxonomy" id="706981"/>
    <lineage>
        <taxon>Eukaryota</taxon>
        <taxon>Fungi</taxon>
        <taxon>Dikarya</taxon>
        <taxon>Ascomycota</taxon>
        <taxon>Pezizomycotina</taxon>
        <taxon>Dothideomycetes</taxon>
        <taxon>Pleosporomycetidae</taxon>
        <taxon>Pleosporales</taxon>
        <taxon>Diademaceae</taxon>
        <taxon>Clathrospora</taxon>
    </lineage>
</organism>
<accession>A0A6A5SFF6</accession>
<evidence type="ECO:0000313" key="2">
    <source>
        <dbReference type="EMBL" id="KAF1938470.1"/>
    </source>
</evidence>
<sequence>MHSWRVCACRWSWHTLATRSTTSIDAACTATSSSAQRHAAVHCSRHRQLFSIARLHSICEGQI</sequence>
<evidence type="ECO:0000256" key="1">
    <source>
        <dbReference type="SAM" id="SignalP"/>
    </source>
</evidence>
<gene>
    <name evidence="2" type="ORF">EJ02DRAFT_22938</name>
</gene>
<feature type="signal peptide" evidence="1">
    <location>
        <begin position="1"/>
        <end position="17"/>
    </location>
</feature>
<reference evidence="2" key="1">
    <citation type="journal article" date="2020" name="Stud. Mycol.">
        <title>101 Dothideomycetes genomes: a test case for predicting lifestyles and emergence of pathogens.</title>
        <authorList>
            <person name="Haridas S."/>
            <person name="Albert R."/>
            <person name="Binder M."/>
            <person name="Bloem J."/>
            <person name="Labutti K."/>
            <person name="Salamov A."/>
            <person name="Andreopoulos B."/>
            <person name="Baker S."/>
            <person name="Barry K."/>
            <person name="Bills G."/>
            <person name="Bluhm B."/>
            <person name="Cannon C."/>
            <person name="Castanera R."/>
            <person name="Culley D."/>
            <person name="Daum C."/>
            <person name="Ezra D."/>
            <person name="Gonzalez J."/>
            <person name="Henrissat B."/>
            <person name="Kuo A."/>
            <person name="Liang C."/>
            <person name="Lipzen A."/>
            <person name="Lutzoni F."/>
            <person name="Magnuson J."/>
            <person name="Mondo S."/>
            <person name="Nolan M."/>
            <person name="Ohm R."/>
            <person name="Pangilinan J."/>
            <person name="Park H.-J."/>
            <person name="Ramirez L."/>
            <person name="Alfaro M."/>
            <person name="Sun H."/>
            <person name="Tritt A."/>
            <person name="Yoshinaga Y."/>
            <person name="Zwiers L.-H."/>
            <person name="Turgeon B."/>
            <person name="Goodwin S."/>
            <person name="Spatafora J."/>
            <person name="Crous P."/>
            <person name="Grigoriev I."/>
        </authorList>
    </citation>
    <scope>NUCLEOTIDE SEQUENCE</scope>
    <source>
        <strain evidence="2">CBS 161.51</strain>
    </source>
</reference>
<dbReference type="Proteomes" id="UP000800038">
    <property type="component" value="Unassembled WGS sequence"/>
</dbReference>
<dbReference type="EMBL" id="ML976104">
    <property type="protein sequence ID" value="KAF1938470.1"/>
    <property type="molecule type" value="Genomic_DNA"/>
</dbReference>
<feature type="chain" id="PRO_5025472179" description="Secreted protein" evidence="1">
    <location>
        <begin position="18"/>
        <end position="63"/>
    </location>
</feature>
<name>A0A6A5SFF6_9PLEO</name>
<proteinExistence type="predicted"/>
<evidence type="ECO:0000313" key="3">
    <source>
        <dbReference type="Proteomes" id="UP000800038"/>
    </source>
</evidence>